<protein>
    <submittedName>
        <fullName evidence="2">Uncharacterized protein</fullName>
    </submittedName>
</protein>
<sequence length="64" mass="7007">MGRYPRTVRDAQIKCITCNAPVVQTVENAFVCVGCGESPVSERVTSQRDFEGKSNTQKSNTVVN</sequence>
<gene>
    <name evidence="2" type="ORF">SAMN05421858_2675</name>
</gene>
<dbReference type="EMBL" id="FTNO01000002">
    <property type="protein sequence ID" value="SIR53196.1"/>
    <property type="molecule type" value="Genomic_DNA"/>
</dbReference>
<proteinExistence type="predicted"/>
<dbReference type="Proteomes" id="UP000186914">
    <property type="component" value="Unassembled WGS sequence"/>
</dbReference>
<evidence type="ECO:0000313" key="3">
    <source>
        <dbReference type="Proteomes" id="UP000186914"/>
    </source>
</evidence>
<dbReference type="AlphaFoldDB" id="A0A1N7BPL2"/>
<reference evidence="3" key="1">
    <citation type="submission" date="2017-01" db="EMBL/GenBank/DDBJ databases">
        <authorList>
            <person name="Varghese N."/>
            <person name="Submissions S."/>
        </authorList>
    </citation>
    <scope>NUCLEOTIDE SEQUENCE [LARGE SCALE GENOMIC DNA]</scope>
    <source>
        <strain evidence="3">CGMCC 1.7737</strain>
    </source>
</reference>
<feature type="region of interest" description="Disordered" evidence="1">
    <location>
        <begin position="40"/>
        <end position="64"/>
    </location>
</feature>
<name>A0A1N7BPL2_9EURY</name>
<evidence type="ECO:0000256" key="1">
    <source>
        <dbReference type="SAM" id="MobiDB-lite"/>
    </source>
</evidence>
<keyword evidence="3" id="KW-1185">Reference proteome</keyword>
<evidence type="ECO:0000313" key="2">
    <source>
        <dbReference type="EMBL" id="SIR53196.1"/>
    </source>
</evidence>
<organism evidence="2 3">
    <name type="scientific">Haladaptatus litoreus</name>
    <dbReference type="NCBI Taxonomy" id="553468"/>
    <lineage>
        <taxon>Archaea</taxon>
        <taxon>Methanobacteriati</taxon>
        <taxon>Methanobacteriota</taxon>
        <taxon>Stenosarchaea group</taxon>
        <taxon>Halobacteria</taxon>
        <taxon>Halobacteriales</taxon>
        <taxon>Haladaptataceae</taxon>
        <taxon>Haladaptatus</taxon>
    </lineage>
</organism>
<feature type="compositionally biased region" description="Polar residues" evidence="1">
    <location>
        <begin position="53"/>
        <end position="64"/>
    </location>
</feature>
<accession>A0A1N7BPL2</accession>